<dbReference type="STRING" id="37293.ENSANAP00000034670"/>
<keyword evidence="4" id="KW-1185">Reference proteome</keyword>
<dbReference type="GeneTree" id="ENSGT00940000174269"/>
<feature type="region of interest" description="Disordered" evidence="1">
    <location>
        <begin position="97"/>
        <end position="116"/>
    </location>
</feature>
<name>A0A2K5EN75_AOTNA</name>
<accession>A0A2K5EN75</accession>
<feature type="region of interest" description="Disordered" evidence="1">
    <location>
        <begin position="45"/>
        <end position="66"/>
    </location>
</feature>
<keyword evidence="2" id="KW-0732">Signal</keyword>
<reference evidence="3" key="1">
    <citation type="submission" date="2025-08" db="UniProtKB">
        <authorList>
            <consortium name="Ensembl"/>
        </authorList>
    </citation>
    <scope>IDENTIFICATION</scope>
</reference>
<evidence type="ECO:0000256" key="2">
    <source>
        <dbReference type="SAM" id="SignalP"/>
    </source>
</evidence>
<dbReference type="AlphaFoldDB" id="A0A2K5EN75"/>
<evidence type="ECO:0000313" key="4">
    <source>
        <dbReference type="Proteomes" id="UP000233020"/>
    </source>
</evidence>
<dbReference type="SUPFAM" id="SSF50814">
    <property type="entry name" value="Lipocalins"/>
    <property type="match status" value="1"/>
</dbReference>
<evidence type="ECO:0000256" key="1">
    <source>
        <dbReference type="SAM" id="MobiDB-lite"/>
    </source>
</evidence>
<protein>
    <submittedName>
        <fullName evidence="3">Uncharacterized protein</fullName>
    </submittedName>
</protein>
<reference evidence="3" key="2">
    <citation type="submission" date="2025-09" db="UniProtKB">
        <authorList>
            <consortium name="Ensembl"/>
        </authorList>
    </citation>
    <scope>IDENTIFICATION</scope>
</reference>
<sequence length="183" mass="19911">MRPPCGLWLWLFLLKVLQSQTPIPPRRNQVQGEVAERAWGCFPESQDRPCSRAGPRPPAEDDPVQTRLGQRCGTWSYVLIPAAQPGLFTVDHGGGEDGAPAHRDVTSVSPQSLGRTERRPGCLGVLRISLLGRSRFLPPGTLDQFICLGRAQGLSDGNIVFPDVTGKGLTRRQAGQWAPGLPE</sequence>
<dbReference type="Gene3D" id="2.40.128.20">
    <property type="match status" value="1"/>
</dbReference>
<organism evidence="3 4">
    <name type="scientific">Aotus nancymaae</name>
    <name type="common">Ma's night monkey</name>
    <dbReference type="NCBI Taxonomy" id="37293"/>
    <lineage>
        <taxon>Eukaryota</taxon>
        <taxon>Metazoa</taxon>
        <taxon>Chordata</taxon>
        <taxon>Craniata</taxon>
        <taxon>Vertebrata</taxon>
        <taxon>Euteleostomi</taxon>
        <taxon>Mammalia</taxon>
        <taxon>Eutheria</taxon>
        <taxon>Euarchontoglires</taxon>
        <taxon>Primates</taxon>
        <taxon>Haplorrhini</taxon>
        <taxon>Platyrrhini</taxon>
        <taxon>Aotidae</taxon>
        <taxon>Aotus</taxon>
    </lineage>
</organism>
<dbReference type="Proteomes" id="UP000233020">
    <property type="component" value="Unplaced"/>
</dbReference>
<feature type="chain" id="PRO_5014431858" evidence="2">
    <location>
        <begin position="20"/>
        <end position="183"/>
    </location>
</feature>
<feature type="signal peptide" evidence="2">
    <location>
        <begin position="1"/>
        <end position="19"/>
    </location>
</feature>
<dbReference type="Ensembl" id="ENSANAT00000052734.1">
    <property type="protein sequence ID" value="ENSANAP00000034670.1"/>
    <property type="gene ID" value="ENSANAG00000034930.1"/>
</dbReference>
<dbReference type="InterPro" id="IPR012674">
    <property type="entry name" value="Calycin"/>
</dbReference>
<evidence type="ECO:0000313" key="3">
    <source>
        <dbReference type="Ensembl" id="ENSANAP00000034670.1"/>
    </source>
</evidence>
<proteinExistence type="predicted"/>